<dbReference type="PANTHER" id="PTHR36509">
    <property type="entry name" value="BLL3101 PROTEIN"/>
    <property type="match status" value="1"/>
</dbReference>
<protein>
    <submittedName>
        <fullName evidence="2">DUF1214 domain-containing protein</fullName>
    </submittedName>
</protein>
<proteinExistence type="predicted"/>
<reference evidence="2 3" key="1">
    <citation type="submission" date="2023-10" db="EMBL/GenBank/DDBJ databases">
        <title>Complete genome sequence of a Sphingomonadaceae bacterium.</title>
        <authorList>
            <person name="Yan C."/>
        </authorList>
    </citation>
    <scope>NUCLEOTIDE SEQUENCE [LARGE SCALE GENOMIC DNA]</scope>
    <source>
        <strain evidence="2 3">SCSIO 66989</strain>
    </source>
</reference>
<dbReference type="InterPro" id="IPR010621">
    <property type="entry name" value="DUF1214"/>
</dbReference>
<gene>
    <name evidence="2" type="ORF">RB602_06880</name>
</gene>
<dbReference type="PIRSF" id="PIRSF009471">
    <property type="entry name" value="UCP009471"/>
    <property type="match status" value="1"/>
</dbReference>
<feature type="domain" description="DUF1214" evidence="1">
    <location>
        <begin position="71"/>
        <end position="173"/>
    </location>
</feature>
<organism evidence="2 3">
    <name type="scientific">Alterisphingorhabdus coralli</name>
    <dbReference type="NCBI Taxonomy" id="3071408"/>
    <lineage>
        <taxon>Bacteria</taxon>
        <taxon>Pseudomonadati</taxon>
        <taxon>Pseudomonadota</taxon>
        <taxon>Alphaproteobacteria</taxon>
        <taxon>Sphingomonadales</taxon>
        <taxon>Sphingomonadaceae</taxon>
        <taxon>Alterisphingorhabdus (ex Yan et al. 2024)</taxon>
    </lineage>
</organism>
<dbReference type="KEGG" id="acoa:RB602_06880"/>
<dbReference type="Gene3D" id="2.60.120.600">
    <property type="entry name" value="Domain of unknown function DUF1214, C-terminal domain"/>
    <property type="match status" value="1"/>
</dbReference>
<dbReference type="RefSeq" id="WP_317084122.1">
    <property type="nucleotide sequence ID" value="NZ_CP136594.1"/>
</dbReference>
<dbReference type="EMBL" id="CP136594">
    <property type="protein sequence ID" value="WOE76431.1"/>
    <property type="molecule type" value="Genomic_DNA"/>
</dbReference>
<dbReference type="InterPro" id="IPR012038">
    <property type="entry name" value="UCP009471"/>
</dbReference>
<name>A0AA97FA85_9SPHN</name>
<keyword evidence="3" id="KW-1185">Reference proteome</keyword>
<dbReference type="PANTHER" id="PTHR36509:SF2">
    <property type="entry name" value="BLL3101 PROTEIN"/>
    <property type="match status" value="1"/>
</dbReference>
<evidence type="ECO:0000313" key="3">
    <source>
        <dbReference type="Proteomes" id="UP001302429"/>
    </source>
</evidence>
<dbReference type="Pfam" id="PF06742">
    <property type="entry name" value="DUF1214"/>
    <property type="match status" value="1"/>
</dbReference>
<evidence type="ECO:0000259" key="1">
    <source>
        <dbReference type="Pfam" id="PF06742"/>
    </source>
</evidence>
<dbReference type="InterPro" id="IPR037049">
    <property type="entry name" value="DUF1214_C_sf"/>
</dbReference>
<accession>A0AA97FA85</accession>
<dbReference type="Proteomes" id="UP001302429">
    <property type="component" value="Chromosome"/>
</dbReference>
<dbReference type="SUPFAM" id="SSF160935">
    <property type="entry name" value="VPA0735-like"/>
    <property type="match status" value="1"/>
</dbReference>
<sequence>MLRFLGYLLCILLGLGAGGGLAAWQLRNDSTTMGIANGPWKTAENIGSRYADMRTRAVVALRGLLALPDSEAVYYNAAVDSEGEALSGNCHYRVSGGALPARWWSVTAYDLDGYLLPNDSGHYSVGSGALPAEEQGNWSFVVGPDNTVASGGKWIEVVADAPFELTLRTYHPSKTLLEGKDSVTLPTVTRLACAQ</sequence>
<dbReference type="AlphaFoldDB" id="A0AA97FA85"/>
<evidence type="ECO:0000313" key="2">
    <source>
        <dbReference type="EMBL" id="WOE76431.1"/>
    </source>
</evidence>